<reference evidence="6 7" key="1">
    <citation type="submission" date="2024-10" db="EMBL/GenBank/DDBJ databases">
        <title>The Natural Products Discovery Center: Release of the First 8490 Sequenced Strains for Exploring Actinobacteria Biosynthetic Diversity.</title>
        <authorList>
            <person name="Kalkreuter E."/>
            <person name="Kautsar S.A."/>
            <person name="Yang D."/>
            <person name="Bader C.D."/>
            <person name="Teijaro C.N."/>
            <person name="Fluegel L."/>
            <person name="Davis C.M."/>
            <person name="Simpson J.R."/>
            <person name="Lauterbach L."/>
            <person name="Steele A.D."/>
            <person name="Gui C."/>
            <person name="Meng S."/>
            <person name="Li G."/>
            <person name="Viehrig K."/>
            <person name="Ye F."/>
            <person name="Su P."/>
            <person name="Kiefer A.F."/>
            <person name="Nichols A."/>
            <person name="Cepeda A.J."/>
            <person name="Yan W."/>
            <person name="Fan B."/>
            <person name="Jiang Y."/>
            <person name="Adhikari A."/>
            <person name="Zheng C.-J."/>
            <person name="Schuster L."/>
            <person name="Cowan T.M."/>
            <person name="Smanski M.J."/>
            <person name="Chevrette M.G."/>
            <person name="De Carvalho L.P.S."/>
            <person name="Shen B."/>
        </authorList>
    </citation>
    <scope>NUCLEOTIDE SEQUENCE [LARGE SCALE GENOMIC DNA]</scope>
    <source>
        <strain evidence="6 7">NPDC007066</strain>
    </source>
</reference>
<dbReference type="SUPFAM" id="SSF52540">
    <property type="entry name" value="P-loop containing nucleoside triphosphate hydrolases"/>
    <property type="match status" value="1"/>
</dbReference>
<sequence length="667" mass="70824">MFRPVDAHDHVTSPVEKVPSGSRARQALGTVCRLCGRLRYELIPAAATASMTCLGWLHHAVGVGPEGWGGYGLGLAAAGALTYGGLKFKNAPAASLGVASTGALVNTAVGAMTGPSVPSLIAGGVVTIASYGVYVPWLIKTRHERIALQIKAAKTAPLPDGMGVNVTQAGVTGDSVEETALRRALVALGVPAQDVSRIVFTDTGWHAAVTLPPGKNTSAETVIAKQTQLEANLDLPGKLRLAVGAQANQLIVRMQTNDPLAETIAWPGPAITSVEHALPIGIYPDGSQVFIDLVAGHVLIAGGTDMGKSGVINCVIGNLVACEDAEILGIDMKPGALELGPWRRNMLALADDADGARQVLTMVKAEMIRRGKYLATLRGPKGEPVRKWTSEHGPYWILVVDELAELLRQAPDVASELVTINQVARAMGIRVIAATQSPSEQAFGGKGTDARQQYSTRIGLPVFETEPINMIFGRGAYGRGWRLDWLDLPGKVMVSSRRYADPREGRCYYVTDRDIVVVSTEHARHEDEEPAEPAWPHPQHEPDPDPEPPTPPPGSGGGGPRGGRPHLRPVPTFPDGSRIPDNRIALWEALQKAGPDGVTKPELVADDIVGHGSSATQPLTQWTKKGWLDDSGKRGQAKVWRLVAVAHTPRPEVTSTDEENSACPASL</sequence>
<keyword evidence="2 3" id="KW-0067">ATP-binding</keyword>
<evidence type="ECO:0000256" key="2">
    <source>
        <dbReference type="ARBA" id="ARBA00022840"/>
    </source>
</evidence>
<evidence type="ECO:0000259" key="5">
    <source>
        <dbReference type="PROSITE" id="PS50901"/>
    </source>
</evidence>
<dbReference type="InterPro" id="IPR050206">
    <property type="entry name" value="FtsK/SpoIIIE/SftA"/>
</dbReference>
<dbReference type="Proteomes" id="UP001601288">
    <property type="component" value="Unassembled WGS sequence"/>
</dbReference>
<dbReference type="PROSITE" id="PS50901">
    <property type="entry name" value="FTSK"/>
    <property type="match status" value="1"/>
</dbReference>
<dbReference type="Pfam" id="PF01580">
    <property type="entry name" value="FtsK_SpoIIIE"/>
    <property type="match status" value="1"/>
</dbReference>
<keyword evidence="1 3" id="KW-0547">Nucleotide-binding</keyword>
<dbReference type="InterPro" id="IPR027417">
    <property type="entry name" value="P-loop_NTPase"/>
</dbReference>
<accession>A0ABW6LF82</accession>
<evidence type="ECO:0000256" key="3">
    <source>
        <dbReference type="PROSITE-ProRule" id="PRU00289"/>
    </source>
</evidence>
<evidence type="ECO:0000256" key="1">
    <source>
        <dbReference type="ARBA" id="ARBA00022741"/>
    </source>
</evidence>
<feature type="region of interest" description="Disordered" evidence="4">
    <location>
        <begin position="521"/>
        <end position="579"/>
    </location>
</feature>
<comment type="caution">
    <text evidence="6">The sequence shown here is derived from an EMBL/GenBank/DDBJ whole genome shotgun (WGS) entry which is preliminary data.</text>
</comment>
<evidence type="ECO:0000256" key="4">
    <source>
        <dbReference type="SAM" id="MobiDB-lite"/>
    </source>
</evidence>
<dbReference type="PANTHER" id="PTHR22683">
    <property type="entry name" value="SPORULATION PROTEIN RELATED"/>
    <property type="match status" value="1"/>
</dbReference>
<feature type="domain" description="FtsK" evidence="5">
    <location>
        <begin position="286"/>
        <end position="469"/>
    </location>
</feature>
<dbReference type="PANTHER" id="PTHR22683:SF1">
    <property type="entry name" value="TYPE VII SECRETION SYSTEM PROTEIN ESSC"/>
    <property type="match status" value="1"/>
</dbReference>
<dbReference type="Gene3D" id="3.40.50.300">
    <property type="entry name" value="P-loop containing nucleotide triphosphate hydrolases"/>
    <property type="match status" value="1"/>
</dbReference>
<evidence type="ECO:0000313" key="7">
    <source>
        <dbReference type="Proteomes" id="UP001601288"/>
    </source>
</evidence>
<name>A0ABW6LF82_9ACTN</name>
<proteinExistence type="predicted"/>
<evidence type="ECO:0000313" key="6">
    <source>
        <dbReference type="EMBL" id="MFE9226132.1"/>
    </source>
</evidence>
<dbReference type="RefSeq" id="WP_358278791.1">
    <property type="nucleotide sequence ID" value="NZ_JBEYGJ010000003.1"/>
</dbReference>
<dbReference type="EMBL" id="JBIAFP010000008">
    <property type="protein sequence ID" value="MFE9226132.1"/>
    <property type="molecule type" value="Genomic_DNA"/>
</dbReference>
<keyword evidence="7" id="KW-1185">Reference proteome</keyword>
<feature type="binding site" evidence="3">
    <location>
        <begin position="302"/>
        <end position="309"/>
    </location>
    <ligand>
        <name>ATP</name>
        <dbReference type="ChEBI" id="CHEBI:30616"/>
    </ligand>
</feature>
<dbReference type="InterPro" id="IPR002543">
    <property type="entry name" value="FtsK_dom"/>
</dbReference>
<organism evidence="6 7">
    <name type="scientific">Streptomyces massasporeus</name>
    <dbReference type="NCBI Taxonomy" id="67324"/>
    <lineage>
        <taxon>Bacteria</taxon>
        <taxon>Bacillati</taxon>
        <taxon>Actinomycetota</taxon>
        <taxon>Actinomycetes</taxon>
        <taxon>Kitasatosporales</taxon>
        <taxon>Streptomycetaceae</taxon>
        <taxon>Streptomyces</taxon>
    </lineage>
</organism>
<protein>
    <submittedName>
        <fullName evidence="6">FtsK/SpoIIIE domain-containing protein</fullName>
    </submittedName>
</protein>
<gene>
    <name evidence="6" type="ORF">ACFYM3_16135</name>
</gene>